<accession>A0A1X1YSW0</accession>
<dbReference type="Pfam" id="PF00823">
    <property type="entry name" value="PPE"/>
    <property type="match status" value="1"/>
</dbReference>
<proteinExistence type="inferred from homology"/>
<dbReference type="STRING" id="1108812.AWC16_02410"/>
<comment type="caution">
    <text evidence="3">The sequence shown here is derived from an EMBL/GenBank/DDBJ whole genome shotgun (WGS) entry which is preliminary data.</text>
</comment>
<dbReference type="EMBL" id="LQPG01000006">
    <property type="protein sequence ID" value="ORW14176.1"/>
    <property type="molecule type" value="Genomic_DNA"/>
</dbReference>
<evidence type="ECO:0000313" key="4">
    <source>
        <dbReference type="Proteomes" id="UP000193866"/>
    </source>
</evidence>
<dbReference type="InterPro" id="IPR000030">
    <property type="entry name" value="PPE_dom"/>
</dbReference>
<dbReference type="AlphaFoldDB" id="A0A1X1YSW0"/>
<dbReference type="OrthoDB" id="4752337at2"/>
<dbReference type="GO" id="GO:0052572">
    <property type="term" value="P:response to host immune response"/>
    <property type="evidence" value="ECO:0007669"/>
    <property type="project" value="TreeGrafter"/>
</dbReference>
<keyword evidence="4" id="KW-1185">Reference proteome</keyword>
<evidence type="ECO:0000259" key="2">
    <source>
        <dbReference type="Pfam" id="PF00823"/>
    </source>
</evidence>
<sequence length="370" mass="37695">MRFLAAPPEVTSALVHSGPGPRSLIEASGAWLQLGAGLDESADAYVAALSSLVETWRGRSAVAMVQAAEPYLAWLRTTAQQCRRTASSAQLAATAFESVRNAVTPTAAITANRTQRAQLLASNRFGSNAAAIAENESRYLTMWTDNTAAMAHYRAASAQATALSAFTSPTPATVSSGIASADSTLPSLDSSLPTFDPNYGWTGLANTYANQFVSSGFPINLLSYLAQNTSAQALQGVNASIGQGLAEGEAALIPSIPLGGLGALGAAGLTEMPSAAFGVGVKVGPLTAPPAAAGFVQTARTPVQLASAAAPLPVGESHGFAGVPPILPPVVPPSTAAGSGWRKRKQQRYEDLEVGLELGGPVMPKPPCAG</sequence>
<dbReference type="PANTHER" id="PTHR46766">
    <property type="entry name" value="GLUTAMINE-RICH PROTEIN 2"/>
    <property type="match status" value="1"/>
</dbReference>
<dbReference type="PANTHER" id="PTHR46766:SF1">
    <property type="entry name" value="GLUTAMINE-RICH PROTEIN 2"/>
    <property type="match status" value="1"/>
</dbReference>
<evidence type="ECO:0000256" key="1">
    <source>
        <dbReference type="ARBA" id="ARBA00010652"/>
    </source>
</evidence>
<dbReference type="SUPFAM" id="SSF140459">
    <property type="entry name" value="PE/PPE dimer-like"/>
    <property type="match status" value="1"/>
</dbReference>
<gene>
    <name evidence="3" type="ORF">AWC16_02410</name>
</gene>
<reference evidence="3 4" key="1">
    <citation type="submission" date="2016-01" db="EMBL/GenBank/DDBJ databases">
        <title>The new phylogeny of the genus Mycobacterium.</title>
        <authorList>
            <person name="Tarcisio F."/>
            <person name="Conor M."/>
            <person name="Antonella G."/>
            <person name="Elisabetta G."/>
            <person name="Giulia F.S."/>
            <person name="Sara T."/>
            <person name="Anna F."/>
            <person name="Clotilde B."/>
            <person name="Roberto B."/>
            <person name="Veronica D.S."/>
            <person name="Fabio R."/>
            <person name="Monica P."/>
            <person name="Olivier J."/>
            <person name="Enrico T."/>
            <person name="Nicola S."/>
        </authorList>
    </citation>
    <scope>NUCLEOTIDE SEQUENCE [LARGE SCALE GENOMIC DNA]</scope>
    <source>
        <strain evidence="3 4">DSM 45394</strain>
    </source>
</reference>
<dbReference type="Gene3D" id="1.20.1260.20">
    <property type="entry name" value="PPE superfamily"/>
    <property type="match status" value="1"/>
</dbReference>
<dbReference type="Proteomes" id="UP000193866">
    <property type="component" value="Unassembled WGS sequence"/>
</dbReference>
<organism evidence="3 4">
    <name type="scientific">Mycolicibacter longobardus</name>
    <dbReference type="NCBI Taxonomy" id="1108812"/>
    <lineage>
        <taxon>Bacteria</taxon>
        <taxon>Bacillati</taxon>
        <taxon>Actinomycetota</taxon>
        <taxon>Actinomycetes</taxon>
        <taxon>Mycobacteriales</taxon>
        <taxon>Mycobacteriaceae</taxon>
        <taxon>Mycolicibacter</taxon>
    </lineage>
</organism>
<evidence type="ECO:0000313" key="3">
    <source>
        <dbReference type="EMBL" id="ORW14176.1"/>
    </source>
</evidence>
<dbReference type="InterPro" id="IPR038332">
    <property type="entry name" value="PPE_sf"/>
</dbReference>
<name>A0A1X1YSW0_9MYCO</name>
<comment type="similarity">
    <text evidence="1">Belongs to the mycobacterial PPE family.</text>
</comment>
<dbReference type="RefSeq" id="WP_085262942.1">
    <property type="nucleotide sequence ID" value="NZ_JACKVG010000007.1"/>
</dbReference>
<protein>
    <recommendedName>
        <fullName evidence="2">PPE domain-containing protein</fullName>
    </recommendedName>
</protein>
<feature type="domain" description="PPE" evidence="2">
    <location>
        <begin position="3"/>
        <end position="162"/>
    </location>
</feature>